<dbReference type="PANTHER" id="PTHR11767">
    <property type="entry name" value="INWARD RECTIFIER POTASSIUM CHANNEL"/>
    <property type="match status" value="1"/>
</dbReference>
<keyword evidence="17" id="KW-1185">Reference proteome</keyword>
<dbReference type="Proteomes" id="UP001165060">
    <property type="component" value="Unassembled WGS sequence"/>
</dbReference>
<feature type="domain" description="Inward rectifier potassium channel C-terminal" evidence="15">
    <location>
        <begin position="267"/>
        <end position="315"/>
    </location>
</feature>
<evidence type="ECO:0000313" key="16">
    <source>
        <dbReference type="EMBL" id="GMI19770.1"/>
    </source>
</evidence>
<dbReference type="InterPro" id="IPR014756">
    <property type="entry name" value="Ig_E-set"/>
</dbReference>
<dbReference type="InterPro" id="IPR041647">
    <property type="entry name" value="IRK_C"/>
</dbReference>
<feature type="region of interest" description="Disordered" evidence="12">
    <location>
        <begin position="491"/>
        <end position="549"/>
    </location>
</feature>
<evidence type="ECO:0000256" key="9">
    <source>
        <dbReference type="ARBA" id="ARBA00023136"/>
    </source>
</evidence>
<evidence type="ECO:0000256" key="8">
    <source>
        <dbReference type="ARBA" id="ARBA00023065"/>
    </source>
</evidence>
<keyword evidence="4 11" id="KW-0812">Transmembrane</keyword>
<feature type="region of interest" description="Disordered" evidence="12">
    <location>
        <begin position="562"/>
        <end position="610"/>
    </location>
</feature>
<dbReference type="SUPFAM" id="SSF81296">
    <property type="entry name" value="E set domains"/>
    <property type="match status" value="1"/>
</dbReference>
<dbReference type="InterPro" id="IPR013518">
    <property type="entry name" value="K_chnl_inward-rec_Kir_cyto"/>
</dbReference>
<dbReference type="Pfam" id="PF01007">
    <property type="entry name" value="IRK"/>
    <property type="match status" value="1"/>
</dbReference>
<comment type="similarity">
    <text evidence="11">Belongs to the inward rectifier-type potassium channel (TC 1.A.2.1) family.</text>
</comment>
<feature type="domain" description="Potassium channel inwardly rectifying transmembrane" evidence="14">
    <location>
        <begin position="142"/>
        <end position="259"/>
    </location>
</feature>
<reference evidence="16 17" key="1">
    <citation type="journal article" date="2023" name="Commun. Biol.">
        <title>Genome analysis of Parmales, the sister group of diatoms, reveals the evolutionary specialization of diatoms from phago-mixotrophs to photoautotrophs.</title>
        <authorList>
            <person name="Ban H."/>
            <person name="Sato S."/>
            <person name="Yoshikawa S."/>
            <person name="Yamada K."/>
            <person name="Nakamura Y."/>
            <person name="Ichinomiya M."/>
            <person name="Sato N."/>
            <person name="Blanc-Mathieu R."/>
            <person name="Endo H."/>
            <person name="Kuwata A."/>
            <person name="Ogata H."/>
        </authorList>
    </citation>
    <scope>NUCLEOTIDE SEQUENCE [LARGE SCALE GENOMIC DNA]</scope>
</reference>
<keyword evidence="9 13" id="KW-0472">Membrane</keyword>
<dbReference type="Gene3D" id="1.10.287.70">
    <property type="match status" value="1"/>
</dbReference>
<evidence type="ECO:0000256" key="3">
    <source>
        <dbReference type="ARBA" id="ARBA00022538"/>
    </source>
</evidence>
<evidence type="ECO:0000256" key="1">
    <source>
        <dbReference type="ARBA" id="ARBA00004141"/>
    </source>
</evidence>
<evidence type="ECO:0000256" key="12">
    <source>
        <dbReference type="SAM" id="MobiDB-lite"/>
    </source>
</evidence>
<feature type="compositionally biased region" description="Gly residues" evidence="12">
    <location>
        <begin position="530"/>
        <end position="547"/>
    </location>
</feature>
<evidence type="ECO:0000256" key="6">
    <source>
        <dbReference type="ARBA" id="ARBA00022958"/>
    </source>
</evidence>
<dbReference type="InterPro" id="IPR016449">
    <property type="entry name" value="K_chnl_inward-rec_Kir"/>
</dbReference>
<keyword evidence="6 11" id="KW-0630">Potassium</keyword>
<comment type="subcellular location">
    <subcellularLocation>
        <location evidence="1 11">Membrane</location>
        <topology evidence="1 11">Multi-pass membrane protein</topology>
    </subcellularLocation>
</comment>
<keyword evidence="5 11" id="KW-0851">Voltage-gated channel</keyword>
<organism evidence="16 17">
    <name type="scientific">Tetraparma gracilis</name>
    <dbReference type="NCBI Taxonomy" id="2962635"/>
    <lineage>
        <taxon>Eukaryota</taxon>
        <taxon>Sar</taxon>
        <taxon>Stramenopiles</taxon>
        <taxon>Ochrophyta</taxon>
        <taxon>Bolidophyceae</taxon>
        <taxon>Parmales</taxon>
        <taxon>Triparmaceae</taxon>
        <taxon>Tetraparma</taxon>
    </lineage>
</organism>
<feature type="compositionally biased region" description="Low complexity" evidence="12">
    <location>
        <begin position="44"/>
        <end position="63"/>
    </location>
</feature>
<dbReference type="SUPFAM" id="SSF81324">
    <property type="entry name" value="Voltage-gated potassium channels"/>
    <property type="match status" value="1"/>
</dbReference>
<name>A0ABQ6M5D7_9STRA</name>
<dbReference type="PANTHER" id="PTHR11767:SF103">
    <property type="entry name" value="POTASSIUM CHANNEL INWARDLY RECTIFYING TRANSMEMBRANE DOMAIN-CONTAINING PROTEIN"/>
    <property type="match status" value="1"/>
</dbReference>
<evidence type="ECO:0000256" key="5">
    <source>
        <dbReference type="ARBA" id="ARBA00022882"/>
    </source>
</evidence>
<protein>
    <submittedName>
        <fullName evidence="16">Uncharacterized protein</fullName>
    </submittedName>
</protein>
<feature type="domain" description="Inward rectifier potassium channel C-terminal" evidence="15">
    <location>
        <begin position="621"/>
        <end position="694"/>
    </location>
</feature>
<evidence type="ECO:0000313" key="17">
    <source>
        <dbReference type="Proteomes" id="UP001165060"/>
    </source>
</evidence>
<evidence type="ECO:0000256" key="2">
    <source>
        <dbReference type="ARBA" id="ARBA00022448"/>
    </source>
</evidence>
<feature type="compositionally biased region" description="Basic and acidic residues" evidence="12">
    <location>
        <begin position="596"/>
        <end position="610"/>
    </location>
</feature>
<feature type="transmembrane region" description="Helical" evidence="13">
    <location>
        <begin position="158"/>
        <end position="180"/>
    </location>
</feature>
<feature type="compositionally biased region" description="Basic residues" evidence="12">
    <location>
        <begin position="1"/>
        <end position="10"/>
    </location>
</feature>
<evidence type="ECO:0000259" key="15">
    <source>
        <dbReference type="Pfam" id="PF17655"/>
    </source>
</evidence>
<sequence length="708" mass="78913">MGKGDKRRPPRRLDSNLQSLQTDPLLGAPAHTYGLRESADPLYSSTESRPSGPSSGPSSSPSGAYPLDPQGGLRSSARPGSPPGIAKSFSGFRTYQRNRAQARPGSHRMSERLMDRDGYFRQSKGVWNISRQGGAWLYAPFYWDDWFHSLLNAPTRRIFFLLFCLYLTFVTCYAACYLYISTAGNEPGEIIGGGCGMDITSFLEAFYFSLETMTTLGYGVQDYYFGDCYSPLVLITCQVFTTITFDAVAIGVIFQRLSRVQKRARTIVFSDKAVIRRIRGRLFFMFQLSELRKHQLVEAHVRVYCVRHEREGQGRVGDPPDGSRQDGNPLRQRGGANPAPAQKSERFHVETAYFQTHNVRLQHPDDELGSLLLMALPNVVVHRIDEWSPLCAPAVWYDEKGRRHVWRGMAPPNVNNVGEVDGIDVDPHEDGDGTDLEEQEQRFDLVQRNRVVAGFPELLQRAADKEADARVLLQTEYGLQRREARMAKHLGDSIGDLGGEPPPSPRRDTASGAVKRTQSDSDIVVEGEGGEAAGGGAGEGVGAGAGAGEERGESAYIIDADKHRPSHLRKHHSTSEFPAFKRDRATSQQHPYTHPQPEETPRERAKRKNDYNEQRELKAFLKDREAELVVLVEGIDVMTSATLQARHSYRWDDIAWNHTFKPCVSRKTKVVDSGEVRSDGCVIDFSLFHELVPVPSDCSATPLVSNVG</sequence>
<keyword evidence="7 13" id="KW-1133">Transmembrane helix</keyword>
<feature type="transmembrane region" description="Helical" evidence="13">
    <location>
        <begin position="232"/>
        <end position="254"/>
    </location>
</feature>
<accession>A0ABQ6M5D7</accession>
<dbReference type="Pfam" id="PF17655">
    <property type="entry name" value="IRK_C"/>
    <property type="match status" value="2"/>
</dbReference>
<keyword evidence="3 11" id="KW-0633">Potassium transport</keyword>
<evidence type="ECO:0000259" key="14">
    <source>
        <dbReference type="Pfam" id="PF01007"/>
    </source>
</evidence>
<keyword evidence="10 11" id="KW-0407">Ion channel</keyword>
<evidence type="ECO:0000256" key="10">
    <source>
        <dbReference type="ARBA" id="ARBA00023303"/>
    </source>
</evidence>
<proteinExistence type="inferred from homology"/>
<dbReference type="Gene3D" id="2.60.40.1400">
    <property type="entry name" value="G protein-activated inward rectifier potassium channel 1"/>
    <property type="match status" value="1"/>
</dbReference>
<feature type="region of interest" description="Disordered" evidence="12">
    <location>
        <begin position="1"/>
        <end position="81"/>
    </location>
</feature>
<dbReference type="InterPro" id="IPR040445">
    <property type="entry name" value="Kir_TM"/>
</dbReference>
<evidence type="ECO:0000256" key="7">
    <source>
        <dbReference type="ARBA" id="ARBA00022989"/>
    </source>
</evidence>
<evidence type="ECO:0000256" key="11">
    <source>
        <dbReference type="RuleBase" id="RU003822"/>
    </source>
</evidence>
<comment type="caution">
    <text evidence="16">The sequence shown here is derived from an EMBL/GenBank/DDBJ whole genome shotgun (WGS) entry which is preliminary data.</text>
</comment>
<evidence type="ECO:0000256" key="4">
    <source>
        <dbReference type="ARBA" id="ARBA00022692"/>
    </source>
</evidence>
<gene>
    <name evidence="16" type="ORF">TeGR_g2811</name>
</gene>
<dbReference type="EMBL" id="BRYB01001176">
    <property type="protein sequence ID" value="GMI19770.1"/>
    <property type="molecule type" value="Genomic_DNA"/>
</dbReference>
<keyword evidence="2 11" id="KW-0813">Transport</keyword>
<evidence type="ECO:0000256" key="13">
    <source>
        <dbReference type="SAM" id="Phobius"/>
    </source>
</evidence>
<keyword evidence="8 11" id="KW-0406">Ion transport</keyword>
<feature type="region of interest" description="Disordered" evidence="12">
    <location>
        <begin position="312"/>
        <end position="344"/>
    </location>
</feature>